<name>A0ABZ3FU53_9ACTN</name>
<dbReference type="InterPro" id="IPR011249">
    <property type="entry name" value="Metalloenz_LuxS/M16"/>
</dbReference>
<keyword evidence="3" id="KW-1185">Reference proteome</keyword>
<evidence type="ECO:0008006" key="4">
    <source>
        <dbReference type="Google" id="ProtNLM"/>
    </source>
</evidence>
<evidence type="ECO:0000256" key="1">
    <source>
        <dbReference type="SAM" id="MobiDB-lite"/>
    </source>
</evidence>
<reference evidence="2 3" key="1">
    <citation type="submission" date="2024-04" db="EMBL/GenBank/DDBJ databases">
        <title>Isolation of an actinomycete strain from pig manure.</title>
        <authorList>
            <person name="Gong T."/>
            <person name="Yu Z."/>
            <person name="An M."/>
            <person name="Wei C."/>
            <person name="Yang W."/>
            <person name="Liu L."/>
        </authorList>
    </citation>
    <scope>NUCLEOTIDE SEQUENCE [LARGE SCALE GENOMIC DNA]</scope>
    <source>
        <strain evidence="2 3">ZF39</strain>
    </source>
</reference>
<evidence type="ECO:0000313" key="3">
    <source>
        <dbReference type="Proteomes" id="UP001442841"/>
    </source>
</evidence>
<organism evidence="2 3">
    <name type="scientific">Ammonicoccus fulvus</name>
    <dbReference type="NCBI Taxonomy" id="3138240"/>
    <lineage>
        <taxon>Bacteria</taxon>
        <taxon>Bacillati</taxon>
        <taxon>Actinomycetota</taxon>
        <taxon>Actinomycetes</taxon>
        <taxon>Propionibacteriales</taxon>
        <taxon>Propionibacteriaceae</taxon>
        <taxon>Ammonicoccus</taxon>
    </lineage>
</organism>
<accession>A0ABZ3FU53</accession>
<evidence type="ECO:0000313" key="2">
    <source>
        <dbReference type="EMBL" id="XAN08106.1"/>
    </source>
</evidence>
<protein>
    <recommendedName>
        <fullName evidence="4">Insulinase family protein</fullName>
    </recommendedName>
</protein>
<gene>
    <name evidence="2" type="ORF">AADG42_12615</name>
</gene>
<feature type="region of interest" description="Disordered" evidence="1">
    <location>
        <begin position="470"/>
        <end position="498"/>
    </location>
</feature>
<sequence length="498" mass="54449">MTWPSDITRTEVDGVPTLLTPSTDGRYIAGLSFRVGHADETLPTAGITHLIEHLALHPVVPHEQSNGMTSYCWTHFMIAGDETEVATRLSAAAAALTRLPLHRLEHEKRVLLTEAASRPGDPLSIYRYGAVGFGLVAYPELGLHRVTPDEVAEWAGRAFTRQNAVLWVAGDRIPTGLRLDLPDGHPRPFPRAASLLPRTPAWIPGRGPIRLHAVVPRATEANLFTQVLGSTLFAELRERSGLSYHAGADYVPRDAHHALIVAQADYLPERHEAAVGAFIDALAALEWGNAGELRLEDQRRMMRRGLEIPDLTARRLPQLAADFLTGQPVYSTEDLLDQLDAVTPDTIRRMAASVRANALVQSPLDLDWAGLEQAPEWAPEPVTGWRHAAFDDSGLTIVRTPHAVALEWPHGRQAVVRFDATAAVKSYPDGALGVIGLDGTHVPLEPTLFDLPASVIAGLERQFAPATIVHMPPRDPGDIPRPAAPAEPAKRKRGFWRR</sequence>
<dbReference type="Gene3D" id="3.30.830.10">
    <property type="entry name" value="Metalloenzyme, LuxS/M16 peptidase-like"/>
    <property type="match status" value="2"/>
</dbReference>
<dbReference type="SUPFAM" id="SSF63411">
    <property type="entry name" value="LuxS/MPP-like metallohydrolase"/>
    <property type="match status" value="2"/>
</dbReference>
<dbReference type="RefSeq" id="WP_425309562.1">
    <property type="nucleotide sequence ID" value="NZ_CP154795.1"/>
</dbReference>
<proteinExistence type="predicted"/>
<dbReference type="Proteomes" id="UP001442841">
    <property type="component" value="Chromosome"/>
</dbReference>
<dbReference type="EMBL" id="CP154795">
    <property type="protein sequence ID" value="XAN08106.1"/>
    <property type="molecule type" value="Genomic_DNA"/>
</dbReference>